<dbReference type="PANTHER" id="PTHR30295:SF1">
    <property type="entry name" value="DNA PROTECTION DURING STARVATION PROTEIN"/>
    <property type="match status" value="1"/>
</dbReference>
<dbReference type="PROSITE" id="PS50905">
    <property type="entry name" value="FERRITIN_LIKE"/>
    <property type="match status" value="1"/>
</dbReference>
<organism evidence="4 5">
    <name type="scientific">Piscinibacter gummiphilus</name>
    <dbReference type="NCBI Taxonomy" id="946333"/>
    <lineage>
        <taxon>Bacteria</taxon>
        <taxon>Pseudomonadati</taxon>
        <taxon>Pseudomonadota</taxon>
        <taxon>Betaproteobacteria</taxon>
        <taxon>Burkholderiales</taxon>
        <taxon>Sphaerotilaceae</taxon>
        <taxon>Piscinibacter</taxon>
    </lineage>
</organism>
<sequence length="189" mass="21223">MFSSQDQKTQTSTASTEYTPLVLDEAGLEAARKSIDQGAITPAYGPWREDIIKLLNDSLATELVCVMRYKRHYYTAVGLDSPAIADEFLVHANEESAHADKLAQRIVQLGGKPDFRPDSLTQRSHADYDESLELQDMIRANLIAERVAIEAYTQIIKLIGDKDSTTRRILEEILADEQEHADELSDWLA</sequence>
<dbReference type="Gene3D" id="1.20.1260.10">
    <property type="match status" value="1"/>
</dbReference>
<dbReference type="EMBL" id="CP136336">
    <property type="protein sequence ID" value="WOB06728.1"/>
    <property type="molecule type" value="Genomic_DNA"/>
</dbReference>
<dbReference type="SUPFAM" id="SSF47240">
    <property type="entry name" value="Ferritin-like"/>
    <property type="match status" value="1"/>
</dbReference>
<proteinExistence type="predicted"/>
<keyword evidence="1" id="KW-0409">Iron storage</keyword>
<dbReference type="InterPro" id="IPR009040">
    <property type="entry name" value="Ferritin-like_diiron"/>
</dbReference>
<evidence type="ECO:0000313" key="5">
    <source>
        <dbReference type="Proteomes" id="UP001303946"/>
    </source>
</evidence>
<evidence type="ECO:0000256" key="1">
    <source>
        <dbReference type="ARBA" id="ARBA00022434"/>
    </source>
</evidence>
<evidence type="ECO:0000313" key="4">
    <source>
        <dbReference type="EMBL" id="WOB06728.1"/>
    </source>
</evidence>
<dbReference type="Proteomes" id="UP001303946">
    <property type="component" value="Chromosome"/>
</dbReference>
<dbReference type="InterPro" id="IPR008331">
    <property type="entry name" value="Ferritin_DPS_dom"/>
</dbReference>
<gene>
    <name evidence="4" type="ORF">RXV79_17565</name>
</gene>
<feature type="domain" description="Ferritin-like diiron" evidence="3">
    <location>
        <begin position="45"/>
        <end position="189"/>
    </location>
</feature>
<dbReference type="Pfam" id="PF00210">
    <property type="entry name" value="Ferritin"/>
    <property type="match status" value="1"/>
</dbReference>
<dbReference type="CDD" id="cd00657">
    <property type="entry name" value="Ferritin_like"/>
    <property type="match status" value="1"/>
</dbReference>
<name>A0ABZ0CPG1_9BURK</name>
<keyword evidence="5" id="KW-1185">Reference proteome</keyword>
<evidence type="ECO:0000259" key="3">
    <source>
        <dbReference type="PROSITE" id="PS50905"/>
    </source>
</evidence>
<dbReference type="InterPro" id="IPR012347">
    <property type="entry name" value="Ferritin-like"/>
</dbReference>
<evidence type="ECO:0000256" key="2">
    <source>
        <dbReference type="ARBA" id="ARBA00023004"/>
    </source>
</evidence>
<reference evidence="4 5" key="1">
    <citation type="submission" date="2023-10" db="EMBL/GenBank/DDBJ databases">
        <title>Bacteria for the degradation of biodegradable plastic PBAT(Polybutylene adipate terephthalate).</title>
        <authorList>
            <person name="Weon H.-Y."/>
            <person name="Yeon J."/>
        </authorList>
    </citation>
    <scope>NUCLEOTIDE SEQUENCE [LARGE SCALE GENOMIC DNA]</scope>
    <source>
        <strain evidence="4 5">SBD 7-3</strain>
    </source>
</reference>
<keyword evidence="2" id="KW-0408">Iron</keyword>
<accession>A0ABZ0CPG1</accession>
<dbReference type="RefSeq" id="WP_316699341.1">
    <property type="nucleotide sequence ID" value="NZ_CP136336.1"/>
</dbReference>
<dbReference type="PANTHER" id="PTHR30295">
    <property type="entry name" value="BACTERIOFERRITIN"/>
    <property type="match status" value="1"/>
</dbReference>
<dbReference type="InterPro" id="IPR009078">
    <property type="entry name" value="Ferritin-like_SF"/>
</dbReference>
<protein>
    <submittedName>
        <fullName evidence="4">Ferritin-like domain-containing protein</fullName>
    </submittedName>
</protein>